<dbReference type="STRING" id="28173.VIBNI_A0458"/>
<feature type="domain" description="Lcl C-terminal" evidence="2">
    <location>
        <begin position="41"/>
        <end position="169"/>
    </location>
</feature>
<sequence>MNLKWIAPVALMISATAGACEYQENLEATATANRFTLGADGTAVDNMTNLMWTRCTLGKEWDNATSDCVKVGDVHHKWFEALESAEASTYAGYSDWRLPNIKELVSIVEVGCSRPAVNTTVFPSIHEKAKLWSSTPAQYYQSLIWQVDNIGDIGAVNRNNGPGSRVLFVREVVPVQ</sequence>
<proteinExistence type="predicted"/>
<dbReference type="KEGG" id="vni:VIBNI_A0458"/>
<dbReference type="Pfam" id="PF07603">
    <property type="entry name" value="Lcl_C"/>
    <property type="match status" value="1"/>
</dbReference>
<dbReference type="PANTHER" id="PTHR35812">
    <property type="entry name" value="LIPOPROTEIN"/>
    <property type="match status" value="1"/>
</dbReference>
<organism evidence="3 4">
    <name type="scientific">Vibrio nigripulchritudo</name>
    <dbReference type="NCBI Taxonomy" id="28173"/>
    <lineage>
        <taxon>Bacteria</taxon>
        <taxon>Pseudomonadati</taxon>
        <taxon>Pseudomonadota</taxon>
        <taxon>Gammaproteobacteria</taxon>
        <taxon>Vibrionales</taxon>
        <taxon>Vibrionaceae</taxon>
        <taxon>Vibrio</taxon>
    </lineage>
</organism>
<name>U4KCX6_9VIBR</name>
<evidence type="ECO:0000313" key="4">
    <source>
        <dbReference type="Proteomes" id="UP000016895"/>
    </source>
</evidence>
<dbReference type="PROSITE" id="PS51257">
    <property type="entry name" value="PROKAR_LIPOPROTEIN"/>
    <property type="match status" value="1"/>
</dbReference>
<dbReference type="AlphaFoldDB" id="U4KCX6"/>
<dbReference type="PANTHER" id="PTHR35812:SF1">
    <property type="entry name" value="LIPOPROTEIN"/>
    <property type="match status" value="1"/>
</dbReference>
<dbReference type="InterPro" id="IPR011460">
    <property type="entry name" value="Lcl_C"/>
</dbReference>
<protein>
    <submittedName>
        <fullName evidence="3">Putative Fimh-like protein</fullName>
    </submittedName>
</protein>
<keyword evidence="4" id="KW-1185">Reference proteome</keyword>
<keyword evidence="1" id="KW-0732">Signal</keyword>
<dbReference type="RefSeq" id="WP_022549773.1">
    <property type="nucleotide sequence ID" value="NC_022528.1"/>
</dbReference>
<evidence type="ECO:0000259" key="2">
    <source>
        <dbReference type="Pfam" id="PF07603"/>
    </source>
</evidence>
<feature type="signal peptide" evidence="1">
    <location>
        <begin position="1"/>
        <end position="19"/>
    </location>
</feature>
<reference evidence="3 4" key="1">
    <citation type="journal article" date="2013" name="ISME J.">
        <title>Comparative genomics of pathogenic lineages of Vibrio nigripulchritudo identifies virulence-associated traits.</title>
        <authorList>
            <person name="Goudenege D."/>
            <person name="Labreuche Y."/>
            <person name="Krin E."/>
            <person name="Ansquer D."/>
            <person name="Mangenot S."/>
            <person name="Calteau A."/>
            <person name="Medigue C."/>
            <person name="Mazel D."/>
            <person name="Polz M.F."/>
            <person name="Le Roux F."/>
        </authorList>
    </citation>
    <scope>NUCLEOTIDE SEQUENCE [LARGE SCALE GENOMIC DNA]</scope>
    <source>
        <strain evidence="4">SnF1</strain>
    </source>
</reference>
<dbReference type="eggNOG" id="COG0515">
    <property type="taxonomic scope" value="Bacteria"/>
</dbReference>
<dbReference type="EMBL" id="FO203526">
    <property type="protein sequence ID" value="CCO56648.1"/>
    <property type="molecule type" value="Genomic_DNA"/>
</dbReference>
<dbReference type="PATRIC" id="fig|1260221.3.peg.432"/>
<accession>U4KCX6</accession>
<feature type="chain" id="PRO_5004650267" evidence="1">
    <location>
        <begin position="20"/>
        <end position="176"/>
    </location>
</feature>
<dbReference type="Proteomes" id="UP000016895">
    <property type="component" value="Chromosome 1"/>
</dbReference>
<gene>
    <name evidence="3" type="ORF">VIBNI_A0458</name>
</gene>
<evidence type="ECO:0000256" key="1">
    <source>
        <dbReference type="SAM" id="SignalP"/>
    </source>
</evidence>
<evidence type="ECO:0000313" key="3">
    <source>
        <dbReference type="EMBL" id="CCO56648.1"/>
    </source>
</evidence>
<dbReference type="OrthoDB" id="9793251at2"/>